<comment type="similarity">
    <text evidence="1">Belongs to the NAD(P)-dependent epimerase/dehydratase family.</text>
</comment>
<accession>A0A3Q8S6I5</accession>
<dbReference type="Proteomes" id="UP000278804">
    <property type="component" value="Chromosome"/>
</dbReference>
<dbReference type="PANTHER" id="PTHR43000">
    <property type="entry name" value="DTDP-D-GLUCOSE 4,6-DEHYDRATASE-RELATED"/>
    <property type="match status" value="1"/>
</dbReference>
<dbReference type="RefSeq" id="WP_125163723.1">
    <property type="nucleotide sequence ID" value="NZ_CP034234.1"/>
</dbReference>
<feature type="transmembrane region" description="Helical" evidence="2">
    <location>
        <begin position="28"/>
        <end position="47"/>
    </location>
</feature>
<organism evidence="4 5">
    <name type="scientific">Erysipelothrix piscisicarius</name>
    <dbReference type="NCBI Taxonomy" id="2485784"/>
    <lineage>
        <taxon>Bacteria</taxon>
        <taxon>Bacillati</taxon>
        <taxon>Bacillota</taxon>
        <taxon>Erysipelotrichia</taxon>
        <taxon>Erysipelotrichales</taxon>
        <taxon>Erysipelotrichaceae</taxon>
        <taxon>Erysipelothrix</taxon>
    </lineage>
</organism>
<evidence type="ECO:0000256" key="1">
    <source>
        <dbReference type="ARBA" id="ARBA00007637"/>
    </source>
</evidence>
<sequence length="350" mass="39695">MNRVEYEDLVEIIESEEVKWEKFDANTFLITGGTGLIGSIMAKLFLLRNRIYNSNIKIVLLVRDRDRSREQLSTYPGYESVRYIEKSIENINISELGIDYIVHTAAPTKSSFFVNNPVETIESIVLGTMNVLNLARVNNVKSMVNVSSMESYGTIECDNVEEDNLGLIPLTSLRSSYPESKRLTELLAYSYSQEYNVNVTSLRLAQTFGAGITKNENRVFKYFCDCIIKNDDIVLKSTGETVVNFCYLTDALKAILVLLADGDSGEIYNASGDSDSMRIKDVAQWLIDEYGSNQKVVFDLDESTMYAPINKMQLNSDKIKKIGWSPKIEIREAYSRLLESLTIDERETNQ</sequence>
<name>A0A3Q8S6I5_9FIRM</name>
<evidence type="ECO:0000313" key="5">
    <source>
        <dbReference type="Proteomes" id="UP000278804"/>
    </source>
</evidence>
<dbReference type="InterPro" id="IPR001509">
    <property type="entry name" value="Epimerase_deHydtase"/>
</dbReference>
<dbReference type="AlphaFoldDB" id="A0A3Q8S6I5"/>
<keyword evidence="2" id="KW-0472">Membrane</keyword>
<evidence type="ECO:0000256" key="2">
    <source>
        <dbReference type="SAM" id="Phobius"/>
    </source>
</evidence>
<dbReference type="Gene3D" id="3.40.50.720">
    <property type="entry name" value="NAD(P)-binding Rossmann-like Domain"/>
    <property type="match status" value="1"/>
</dbReference>
<dbReference type="EMBL" id="CP034234">
    <property type="protein sequence ID" value="AZK43499.1"/>
    <property type="molecule type" value="Genomic_DNA"/>
</dbReference>
<keyword evidence="2" id="KW-1133">Transmembrane helix</keyword>
<gene>
    <name evidence="4" type="ORF">EEI45_00555</name>
</gene>
<evidence type="ECO:0000259" key="3">
    <source>
        <dbReference type="Pfam" id="PF01370"/>
    </source>
</evidence>
<dbReference type="KEGG" id="eri:EEI45_00555"/>
<dbReference type="Pfam" id="PF01370">
    <property type="entry name" value="Epimerase"/>
    <property type="match status" value="1"/>
</dbReference>
<dbReference type="InterPro" id="IPR036291">
    <property type="entry name" value="NAD(P)-bd_dom_sf"/>
</dbReference>
<protein>
    <submittedName>
        <fullName evidence="4">NAD(P)-dependent oxidoreductase</fullName>
    </submittedName>
</protein>
<evidence type="ECO:0000313" key="4">
    <source>
        <dbReference type="EMBL" id="AZK43499.1"/>
    </source>
</evidence>
<feature type="domain" description="NAD-dependent epimerase/dehydratase" evidence="3">
    <location>
        <begin position="29"/>
        <end position="270"/>
    </location>
</feature>
<reference evidence="4 5" key="1">
    <citation type="journal article" date="2020" name="Int. J. Syst. Evol. Microbiol.">
        <title>Description of Erysipelothrix piscisicarius sp. nov., an emergent fish pathogen, and assessment of virulence using a tiger barb (Puntigrus tetrazona) infection model.</title>
        <authorList>
            <person name="Pomaranski E.K."/>
            <person name="Griffin M.J."/>
            <person name="Camus A.C."/>
            <person name="Armwood A.R."/>
            <person name="Shelley J."/>
            <person name="Waldbieser G.C."/>
            <person name="LaFrentz B.R."/>
            <person name="Garcia J.C."/>
            <person name="Yanong R."/>
            <person name="Soto E."/>
        </authorList>
    </citation>
    <scope>NUCLEOTIDE SEQUENCE [LARGE SCALE GENOMIC DNA]</scope>
    <source>
        <strain evidence="4 5">15TAL0474</strain>
    </source>
</reference>
<dbReference type="SUPFAM" id="SSF51735">
    <property type="entry name" value="NAD(P)-binding Rossmann-fold domains"/>
    <property type="match status" value="1"/>
</dbReference>
<proteinExistence type="inferred from homology"/>
<keyword evidence="5" id="KW-1185">Reference proteome</keyword>
<keyword evidence="2" id="KW-0812">Transmembrane</keyword>